<evidence type="ECO:0000256" key="1">
    <source>
        <dbReference type="ARBA" id="ARBA00043985"/>
    </source>
</evidence>
<dbReference type="PANTHER" id="PTHR31088:SF6">
    <property type="entry name" value="PHAGE SHOCK PROTEIN A"/>
    <property type="match status" value="1"/>
</dbReference>
<evidence type="ECO:0000313" key="4">
    <source>
        <dbReference type="Proteomes" id="UP000515312"/>
    </source>
</evidence>
<name>A0A7G8BIE8_9BACT</name>
<dbReference type="Pfam" id="PF04012">
    <property type="entry name" value="PspA_IM30"/>
    <property type="match status" value="1"/>
</dbReference>
<proteinExistence type="inferred from homology"/>
<evidence type="ECO:0000313" key="3">
    <source>
        <dbReference type="EMBL" id="QNI32318.1"/>
    </source>
</evidence>
<keyword evidence="2" id="KW-0175">Coiled coil</keyword>
<dbReference type="Proteomes" id="UP000515312">
    <property type="component" value="Chromosome"/>
</dbReference>
<evidence type="ECO:0000256" key="2">
    <source>
        <dbReference type="SAM" id="Coils"/>
    </source>
</evidence>
<dbReference type="RefSeq" id="WP_186743273.1">
    <property type="nucleotide sequence ID" value="NZ_CP060394.1"/>
</dbReference>
<gene>
    <name evidence="3" type="ORF">H7849_25615</name>
</gene>
<dbReference type="EMBL" id="CP060394">
    <property type="protein sequence ID" value="QNI32318.1"/>
    <property type="molecule type" value="Genomic_DNA"/>
</dbReference>
<protein>
    <submittedName>
        <fullName evidence="3">PspA/IM30 family protein</fullName>
    </submittedName>
</protein>
<dbReference type="AlphaFoldDB" id="A0A7G8BIE8"/>
<accession>A0A7G8BIE8</accession>
<sequence length="226" mass="25538">MALLERVSALLRANVNDLIDKAEDPEKMLKQLVLDMENQLLQVKTQVAIAIADQHLLEKKKKEHDESAEEWHKKAELAVSKSKDDLARAALERALSHEQMAHGFAQQIEDQSTEADSLRTALRKLEQKLTETRSRCEMLIAQHRRARVVNRANQVRQKIVEGQNGRGNATGIDRMRLRVAGAESENAANNELLGGDTLEDRLAALEREEQIEGLLRELKERQGKTA</sequence>
<dbReference type="PANTHER" id="PTHR31088">
    <property type="entry name" value="MEMBRANE-ASSOCIATED PROTEIN VIPP1, CHLOROPLASTIC"/>
    <property type="match status" value="1"/>
</dbReference>
<keyword evidence="4" id="KW-1185">Reference proteome</keyword>
<dbReference type="KEGG" id="adin:H7849_25615"/>
<reference evidence="3 4" key="1">
    <citation type="submission" date="2020-08" db="EMBL/GenBank/DDBJ databases">
        <title>Edaphobacter telluris sp. nov. and Acidobacterium dinghuensis sp. nov., two acidobacteria isolated from forest soil.</title>
        <authorList>
            <person name="Fu J."/>
            <person name="Qiu L."/>
        </authorList>
    </citation>
    <scope>NUCLEOTIDE SEQUENCE [LARGE SCALE GENOMIC DNA]</scope>
    <source>
        <strain evidence="3">4Y35</strain>
    </source>
</reference>
<comment type="similarity">
    <text evidence="1">Belongs to the PspA/Vipp/IM30 family.</text>
</comment>
<feature type="coiled-coil region" evidence="2">
    <location>
        <begin position="108"/>
        <end position="142"/>
    </location>
</feature>
<organism evidence="3 4">
    <name type="scientific">Alloacidobacterium dinghuense</name>
    <dbReference type="NCBI Taxonomy" id="2763107"/>
    <lineage>
        <taxon>Bacteria</taxon>
        <taxon>Pseudomonadati</taxon>
        <taxon>Acidobacteriota</taxon>
        <taxon>Terriglobia</taxon>
        <taxon>Terriglobales</taxon>
        <taxon>Acidobacteriaceae</taxon>
        <taxon>Alloacidobacterium</taxon>
    </lineage>
</organism>
<dbReference type="InterPro" id="IPR007157">
    <property type="entry name" value="PspA_VIPP1"/>
</dbReference>